<reference evidence="2" key="1">
    <citation type="journal article" date="2022" name="Microorganisms">
        <title>Antibiotic Susceptibility, Resistance Gene Determinants and Corresponding Genomic Regions in Lactobacillus amylovorus Isolates Derived from Wild Boars and Domestic Pigs.</title>
        <authorList>
            <person name="Moravkova M."/>
            <person name="Kostovova I."/>
            <person name="Kavanova K."/>
            <person name="Pechar R."/>
            <person name="Stanek S."/>
            <person name="Brychta A."/>
            <person name="Zeman M."/>
            <person name="Kubasova T."/>
        </authorList>
    </citation>
    <scope>NUCLEOTIDE SEQUENCE</scope>
    <source>
        <strain evidence="2">M356A</strain>
    </source>
</reference>
<dbReference type="Proteomes" id="UP001143700">
    <property type="component" value="Unassembled WGS sequence"/>
</dbReference>
<dbReference type="AlphaFoldDB" id="A0A9X4ADB7"/>
<comment type="caution">
    <text evidence="2">The sequence shown here is derived from an EMBL/GenBank/DDBJ whole genome shotgun (WGS) entry which is preliminary data.</text>
</comment>
<dbReference type="RefSeq" id="WP_271870856.1">
    <property type="nucleotide sequence ID" value="NZ_JAOTGU010000023.1"/>
</dbReference>
<sequence>MRTLNIIGISIYLIIAVVLAVRRIQLTQAFHQNKIKEENYDRLTKRNTIELIVVVALALLYVYTPFKIFIFFII</sequence>
<protein>
    <submittedName>
        <fullName evidence="2">Uncharacterized protein</fullName>
    </submittedName>
</protein>
<gene>
    <name evidence="2" type="ORF">ODV15_10200</name>
</gene>
<evidence type="ECO:0000313" key="3">
    <source>
        <dbReference type="Proteomes" id="UP001143700"/>
    </source>
</evidence>
<reference evidence="2" key="2">
    <citation type="submission" date="2022-10" db="EMBL/GenBank/DDBJ databases">
        <authorList>
            <person name="Kostovova I."/>
            <person name="Moravkova M."/>
            <person name="Pechar R."/>
        </authorList>
    </citation>
    <scope>NUCLEOTIDE SEQUENCE</scope>
    <source>
        <strain evidence="2">M356A</strain>
    </source>
</reference>
<name>A0A9X4ADB7_LACAM</name>
<evidence type="ECO:0000313" key="2">
    <source>
        <dbReference type="EMBL" id="MDB6262909.1"/>
    </source>
</evidence>
<keyword evidence="1" id="KW-0472">Membrane</keyword>
<keyword evidence="1" id="KW-1133">Transmembrane helix</keyword>
<evidence type="ECO:0000256" key="1">
    <source>
        <dbReference type="SAM" id="Phobius"/>
    </source>
</evidence>
<accession>A0A9X4ADB7</accession>
<feature type="transmembrane region" description="Helical" evidence="1">
    <location>
        <begin position="6"/>
        <end position="24"/>
    </location>
</feature>
<organism evidence="2 3">
    <name type="scientific">Lactobacillus amylovorus</name>
    <dbReference type="NCBI Taxonomy" id="1604"/>
    <lineage>
        <taxon>Bacteria</taxon>
        <taxon>Bacillati</taxon>
        <taxon>Bacillota</taxon>
        <taxon>Bacilli</taxon>
        <taxon>Lactobacillales</taxon>
        <taxon>Lactobacillaceae</taxon>
        <taxon>Lactobacillus</taxon>
    </lineage>
</organism>
<keyword evidence="1" id="KW-0812">Transmembrane</keyword>
<dbReference type="EMBL" id="JAOTGU010000023">
    <property type="protein sequence ID" value="MDB6262909.1"/>
    <property type="molecule type" value="Genomic_DNA"/>
</dbReference>
<proteinExistence type="predicted"/>
<feature type="transmembrane region" description="Helical" evidence="1">
    <location>
        <begin position="51"/>
        <end position="73"/>
    </location>
</feature>